<proteinExistence type="predicted"/>
<dbReference type="VEuPathDB" id="ToxoDB:TGARI_224490A"/>
<evidence type="ECO:0000313" key="3">
    <source>
        <dbReference type="EMBL" id="KYF42148.1"/>
    </source>
</evidence>
<organism evidence="3 4">
    <name type="scientific">Toxoplasma gondii ARI</name>
    <dbReference type="NCBI Taxonomy" id="1074872"/>
    <lineage>
        <taxon>Eukaryota</taxon>
        <taxon>Sar</taxon>
        <taxon>Alveolata</taxon>
        <taxon>Apicomplexa</taxon>
        <taxon>Conoidasida</taxon>
        <taxon>Coccidia</taxon>
        <taxon>Eucoccidiorida</taxon>
        <taxon>Eimeriorina</taxon>
        <taxon>Sarcocystidae</taxon>
        <taxon>Toxoplasma</taxon>
    </lineage>
</organism>
<keyword evidence="2" id="KW-0472">Membrane</keyword>
<keyword evidence="3" id="KW-0808">Transferase</keyword>
<reference evidence="3 4" key="1">
    <citation type="journal article" date="2016" name="Nat. Commun.">
        <title>Local admixture of amplified and diversified secreted pathogenesis determinants shapes mosaic Toxoplasma gondii genomes.</title>
        <authorList>
            <person name="Lorenzi H."/>
            <person name="Khan A."/>
            <person name="Behnke M.S."/>
            <person name="Namasivayam S."/>
            <person name="Swapna L.S."/>
            <person name="Hadjithomas M."/>
            <person name="Karamycheva S."/>
            <person name="Pinney D."/>
            <person name="Brunk B.P."/>
            <person name="Ajioka J.W."/>
            <person name="Ajzenberg D."/>
            <person name="Boothroyd J.C."/>
            <person name="Boyle J.P."/>
            <person name="Darde M.L."/>
            <person name="Diaz-Miranda M.A."/>
            <person name="Dubey J.P."/>
            <person name="Fritz H.M."/>
            <person name="Gennari S.M."/>
            <person name="Gregory B.D."/>
            <person name="Kim K."/>
            <person name="Saeij J.P."/>
            <person name="Su C."/>
            <person name="White M.W."/>
            <person name="Zhu X.Q."/>
            <person name="Howe D.K."/>
            <person name="Rosenthal B.M."/>
            <person name="Grigg M.E."/>
            <person name="Parkinson J."/>
            <person name="Liu L."/>
            <person name="Kissinger J.C."/>
            <person name="Roos D.S."/>
            <person name="Sibley L.D."/>
        </authorList>
    </citation>
    <scope>NUCLEOTIDE SEQUENCE [LARGE SCALE GENOMIC DNA]</scope>
    <source>
        <strain evidence="3 4">ARI</strain>
    </source>
</reference>
<sequence>MSRGLFSFPALGPTEGRRRNTRETKSHSLVSLSVPFFSLFSLFFSLFSLFFSLFSLFFSL</sequence>
<dbReference type="Proteomes" id="UP000074247">
    <property type="component" value="Unassembled WGS sequence"/>
</dbReference>
<accession>A0A139XTQ8</accession>
<keyword evidence="2" id="KW-0812">Transmembrane</keyword>
<name>A0A139XTQ8_TOXGO</name>
<evidence type="ECO:0000256" key="2">
    <source>
        <dbReference type="SAM" id="Phobius"/>
    </source>
</evidence>
<feature type="compositionally biased region" description="Basic and acidic residues" evidence="1">
    <location>
        <begin position="15"/>
        <end position="24"/>
    </location>
</feature>
<dbReference type="AlphaFoldDB" id="A0A139XTQ8"/>
<feature type="region of interest" description="Disordered" evidence="1">
    <location>
        <begin position="1"/>
        <end position="24"/>
    </location>
</feature>
<dbReference type="GO" id="GO:0004311">
    <property type="term" value="F:geranylgeranyl diphosphate synthase activity"/>
    <property type="evidence" value="ECO:0007669"/>
    <property type="project" value="UniProtKB-EC"/>
</dbReference>
<evidence type="ECO:0000256" key="1">
    <source>
        <dbReference type="SAM" id="MobiDB-lite"/>
    </source>
</evidence>
<dbReference type="EC" id="2.5.1.29" evidence="3"/>
<gene>
    <name evidence="3" type="ORF">TGARI_224490A</name>
</gene>
<comment type="caution">
    <text evidence="3">The sequence shown here is derived from an EMBL/GenBank/DDBJ whole genome shotgun (WGS) entry which is preliminary data.</text>
</comment>
<feature type="non-terminal residue" evidence="3">
    <location>
        <position position="60"/>
    </location>
</feature>
<protein>
    <submittedName>
        <fullName evidence="3">Polyprenyl synthetase superfamily protein</fullName>
        <ecNumber evidence="3">2.5.1.29</ecNumber>
    </submittedName>
</protein>
<evidence type="ECO:0000313" key="4">
    <source>
        <dbReference type="Proteomes" id="UP000074247"/>
    </source>
</evidence>
<dbReference type="EMBL" id="AGQS02005037">
    <property type="protein sequence ID" value="KYF42148.1"/>
    <property type="molecule type" value="Genomic_DNA"/>
</dbReference>
<keyword evidence="2" id="KW-1133">Transmembrane helix</keyword>
<feature type="transmembrane region" description="Helical" evidence="2">
    <location>
        <begin position="32"/>
        <end position="58"/>
    </location>
</feature>